<feature type="domain" description="Reverse transcriptase Ty1/copia-type" evidence="16">
    <location>
        <begin position="314"/>
        <end position="550"/>
    </location>
</feature>
<reference evidence="19 20" key="1">
    <citation type="submission" date="2020-11" db="EMBL/GenBank/DDBJ databases">
        <authorList>
            <person name="Wallbank WR R."/>
            <person name="Pardo Diaz C."/>
            <person name="Kozak K."/>
            <person name="Martin S."/>
            <person name="Jiggins C."/>
            <person name="Moest M."/>
            <person name="Warren A I."/>
            <person name="Generalovic N T."/>
            <person name="Byers J.R.P. K."/>
            <person name="Montejo-Kovacevich G."/>
            <person name="Yen C E."/>
        </authorList>
    </citation>
    <scope>NUCLEOTIDE SEQUENCE [LARGE SCALE GENOMIC DNA]</scope>
</reference>
<evidence type="ECO:0000259" key="18">
    <source>
        <dbReference type="Pfam" id="PF25597"/>
    </source>
</evidence>
<keyword evidence="14" id="KW-0233">DNA recombination</keyword>
<gene>
    <name evidence="19" type="ORF">HERILL_LOCUS10474</name>
</gene>
<dbReference type="InterPro" id="IPR043502">
    <property type="entry name" value="DNA/RNA_pol_sf"/>
</dbReference>
<evidence type="ECO:0000256" key="1">
    <source>
        <dbReference type="ARBA" id="ARBA00002180"/>
    </source>
</evidence>
<evidence type="ECO:0000256" key="13">
    <source>
        <dbReference type="ARBA" id="ARBA00022932"/>
    </source>
</evidence>
<evidence type="ECO:0000256" key="7">
    <source>
        <dbReference type="ARBA" id="ARBA00022759"/>
    </source>
</evidence>
<accession>A0A7R8UVL3</accession>
<keyword evidence="2" id="KW-0645">Protease</keyword>
<keyword evidence="13" id="KW-0808">Transferase</keyword>
<dbReference type="GO" id="GO:0015074">
    <property type="term" value="P:DNA integration"/>
    <property type="evidence" value="ECO:0007669"/>
    <property type="project" value="UniProtKB-KW"/>
</dbReference>
<evidence type="ECO:0000256" key="14">
    <source>
        <dbReference type="ARBA" id="ARBA00023172"/>
    </source>
</evidence>
<keyword evidence="13" id="KW-0548">Nucleotidyltransferase</keyword>
<keyword evidence="20" id="KW-1185">Reference proteome</keyword>
<keyword evidence="7" id="KW-0255">Endonuclease</keyword>
<dbReference type="PANTHER" id="PTHR42648">
    <property type="entry name" value="TRANSPOSASE, PUTATIVE-RELATED"/>
    <property type="match status" value="1"/>
</dbReference>
<evidence type="ECO:0000256" key="6">
    <source>
        <dbReference type="ARBA" id="ARBA00022750"/>
    </source>
</evidence>
<evidence type="ECO:0000313" key="19">
    <source>
        <dbReference type="EMBL" id="CAD7087792.1"/>
    </source>
</evidence>
<comment type="function">
    <text evidence="1">The aspartyl protease (PR) mediates the proteolytic cleavages of the Gag and Gag-Pol polyproteins after assembly of the VLP.</text>
</comment>
<dbReference type="Pfam" id="PF07727">
    <property type="entry name" value="RVT_2"/>
    <property type="match status" value="1"/>
</dbReference>
<feature type="domain" description="Retrovirus-related Pol polyprotein from transposon TNT 1-94-like beta-barrel" evidence="17">
    <location>
        <begin position="41"/>
        <end position="107"/>
    </location>
</feature>
<sequence length="562" mass="65394">MAVKHKAEIIHGDRHEETVNKADQVAVETTMFVDVAEISETDHIINNDKYFENFKILEKPVNVFLGDNSYVKATKIGNVISYFDVYGKKVKIEMKNVFYVENMHSNLEAQIHKKYWPEIVCAATYLKNRTLKNTVEKKTPYEIFFGRKSDVSNLKLYGSKAFLRIPEQKGKSKWDKKAEMGVLVGYSENGYRILINGSITVARNIEIVEQGEKCIDLNFNESDDENFEIDKNSENESLDETFESIGENSEIHDNENKLKIPRRSERIKSCPERFDEYKMYAKSSSIFANSCRVDIPYTFEEAINSEESKSLKSNNTWELIENTENKKVIDVKWVYNKKSDNIYKARLVVRGFQQKEGIDDIYAPVAKMQTLKILLSYCCRMGLMIEQMDVETAFLNGKVTSEVYVRQPKSYEDGTNRVCKLVKALYRLKESPRAWYECLDKFLLSIGFVRNNLDYCLHILKNENDILYLLIYGDDLLICSKNESLINKIKNLLSNRFKMKDMGKIKEYLGITVEYKYYRKIIKLNQTNYILSLVSKYGLENSKLNNTPMEVNLKIEKSDVCE</sequence>
<keyword evidence="12" id="KW-0695">RNA-directed DNA polymerase</keyword>
<protein>
    <recommendedName>
        <fullName evidence="21">Reverse transcriptase Ty1/copia-type domain-containing protein</fullName>
    </recommendedName>
</protein>
<dbReference type="EMBL" id="LR899012">
    <property type="protein sequence ID" value="CAD7087792.1"/>
    <property type="molecule type" value="Genomic_DNA"/>
</dbReference>
<keyword evidence="11" id="KW-0229">DNA integration</keyword>
<evidence type="ECO:0000256" key="8">
    <source>
        <dbReference type="ARBA" id="ARBA00022801"/>
    </source>
</evidence>
<dbReference type="Pfam" id="PF25597">
    <property type="entry name" value="SH3_retrovirus"/>
    <property type="match status" value="1"/>
</dbReference>
<keyword evidence="9" id="KW-0067">ATP-binding</keyword>
<dbReference type="GO" id="GO:0006508">
    <property type="term" value="P:proteolysis"/>
    <property type="evidence" value="ECO:0007669"/>
    <property type="project" value="UniProtKB-KW"/>
</dbReference>
<dbReference type="GO" id="GO:0006310">
    <property type="term" value="P:DNA recombination"/>
    <property type="evidence" value="ECO:0007669"/>
    <property type="project" value="UniProtKB-KW"/>
</dbReference>
<evidence type="ECO:0000256" key="2">
    <source>
        <dbReference type="ARBA" id="ARBA00022670"/>
    </source>
</evidence>
<evidence type="ECO:0000259" key="16">
    <source>
        <dbReference type="Pfam" id="PF07727"/>
    </source>
</evidence>
<evidence type="ECO:0000256" key="5">
    <source>
        <dbReference type="ARBA" id="ARBA00022741"/>
    </source>
</evidence>
<dbReference type="AlphaFoldDB" id="A0A7R8UVL3"/>
<dbReference type="GO" id="GO:0003887">
    <property type="term" value="F:DNA-directed DNA polymerase activity"/>
    <property type="evidence" value="ECO:0007669"/>
    <property type="project" value="UniProtKB-KW"/>
</dbReference>
<dbReference type="InterPro" id="IPR039537">
    <property type="entry name" value="Retrotran_Ty1/copia-like"/>
</dbReference>
<keyword evidence="10" id="KW-0460">Magnesium</keyword>
<dbReference type="InterPro" id="IPR057670">
    <property type="entry name" value="SH3_retrovirus"/>
</dbReference>
<evidence type="ECO:0000259" key="17">
    <source>
        <dbReference type="Pfam" id="PF22936"/>
    </source>
</evidence>
<dbReference type="InterPro" id="IPR013103">
    <property type="entry name" value="RVT_2"/>
</dbReference>
<evidence type="ECO:0008006" key="21">
    <source>
        <dbReference type="Google" id="ProtNLM"/>
    </source>
</evidence>
<dbReference type="GO" id="GO:0004519">
    <property type="term" value="F:endonuclease activity"/>
    <property type="evidence" value="ECO:0007669"/>
    <property type="project" value="UniProtKB-KW"/>
</dbReference>
<dbReference type="GO" id="GO:0005524">
    <property type="term" value="F:ATP binding"/>
    <property type="evidence" value="ECO:0007669"/>
    <property type="project" value="UniProtKB-KW"/>
</dbReference>
<dbReference type="GO" id="GO:0004190">
    <property type="term" value="F:aspartic-type endopeptidase activity"/>
    <property type="evidence" value="ECO:0007669"/>
    <property type="project" value="UniProtKB-KW"/>
</dbReference>
<organism evidence="19 20">
    <name type="scientific">Hermetia illucens</name>
    <name type="common">Black soldier fly</name>
    <dbReference type="NCBI Taxonomy" id="343691"/>
    <lineage>
        <taxon>Eukaryota</taxon>
        <taxon>Metazoa</taxon>
        <taxon>Ecdysozoa</taxon>
        <taxon>Arthropoda</taxon>
        <taxon>Hexapoda</taxon>
        <taxon>Insecta</taxon>
        <taxon>Pterygota</taxon>
        <taxon>Neoptera</taxon>
        <taxon>Endopterygota</taxon>
        <taxon>Diptera</taxon>
        <taxon>Brachycera</taxon>
        <taxon>Stratiomyomorpha</taxon>
        <taxon>Stratiomyidae</taxon>
        <taxon>Hermetiinae</taxon>
        <taxon>Hermetia</taxon>
    </lineage>
</organism>
<evidence type="ECO:0000256" key="10">
    <source>
        <dbReference type="ARBA" id="ARBA00022842"/>
    </source>
</evidence>
<evidence type="ECO:0000256" key="15">
    <source>
        <dbReference type="ARBA" id="ARBA00023268"/>
    </source>
</evidence>
<dbReference type="Proteomes" id="UP000594454">
    <property type="component" value="Chromosome 4"/>
</dbReference>
<keyword evidence="13" id="KW-0239">DNA-directed DNA polymerase</keyword>
<dbReference type="PANTHER" id="PTHR42648:SF11">
    <property type="entry name" value="TRANSPOSON TY4-P GAG-POL POLYPROTEIN"/>
    <property type="match status" value="1"/>
</dbReference>
<evidence type="ECO:0000256" key="3">
    <source>
        <dbReference type="ARBA" id="ARBA00022722"/>
    </source>
</evidence>
<dbReference type="SUPFAM" id="SSF56672">
    <property type="entry name" value="DNA/RNA polymerases"/>
    <property type="match status" value="1"/>
</dbReference>
<dbReference type="InterPro" id="IPR054722">
    <property type="entry name" value="PolX-like_BBD"/>
</dbReference>
<evidence type="ECO:0000256" key="9">
    <source>
        <dbReference type="ARBA" id="ARBA00022840"/>
    </source>
</evidence>
<evidence type="ECO:0000256" key="4">
    <source>
        <dbReference type="ARBA" id="ARBA00022723"/>
    </source>
</evidence>
<keyword evidence="3" id="KW-0540">Nuclease</keyword>
<keyword evidence="4" id="KW-0479">Metal-binding</keyword>
<dbReference type="Pfam" id="PF22936">
    <property type="entry name" value="Pol_BBD"/>
    <property type="match status" value="1"/>
</dbReference>
<keyword evidence="15" id="KW-0511">Multifunctional enzyme</keyword>
<dbReference type="InParanoid" id="A0A7R8UVL3"/>
<name>A0A7R8UVL3_HERIL</name>
<evidence type="ECO:0000256" key="11">
    <source>
        <dbReference type="ARBA" id="ARBA00022908"/>
    </source>
</evidence>
<keyword evidence="6" id="KW-0064">Aspartyl protease</keyword>
<keyword evidence="8" id="KW-0378">Hydrolase</keyword>
<evidence type="ECO:0000256" key="12">
    <source>
        <dbReference type="ARBA" id="ARBA00022918"/>
    </source>
</evidence>
<proteinExistence type="predicted"/>
<feature type="domain" description="Retroviral polymerase SH3-like" evidence="18">
    <location>
        <begin position="159"/>
        <end position="210"/>
    </location>
</feature>
<dbReference type="GO" id="GO:0046872">
    <property type="term" value="F:metal ion binding"/>
    <property type="evidence" value="ECO:0007669"/>
    <property type="project" value="UniProtKB-KW"/>
</dbReference>
<dbReference type="GO" id="GO:0003964">
    <property type="term" value="F:RNA-directed DNA polymerase activity"/>
    <property type="evidence" value="ECO:0007669"/>
    <property type="project" value="UniProtKB-KW"/>
</dbReference>
<keyword evidence="5" id="KW-0547">Nucleotide-binding</keyword>
<evidence type="ECO:0000313" key="20">
    <source>
        <dbReference type="Proteomes" id="UP000594454"/>
    </source>
</evidence>